<proteinExistence type="predicted"/>
<dbReference type="AlphaFoldDB" id="A0A1X7JLN4"/>
<evidence type="ECO:0008006" key="3">
    <source>
        <dbReference type="Google" id="ProtNLM"/>
    </source>
</evidence>
<organism evidence="1 2">
    <name type="scientific">Marivirga sericea</name>
    <dbReference type="NCBI Taxonomy" id="1028"/>
    <lineage>
        <taxon>Bacteria</taxon>
        <taxon>Pseudomonadati</taxon>
        <taxon>Bacteroidota</taxon>
        <taxon>Cytophagia</taxon>
        <taxon>Cytophagales</taxon>
        <taxon>Marivirgaceae</taxon>
        <taxon>Marivirga</taxon>
    </lineage>
</organism>
<dbReference type="InterPro" id="IPR025332">
    <property type="entry name" value="DUF4238"/>
</dbReference>
<keyword evidence="2" id="KW-1185">Reference proteome</keyword>
<evidence type="ECO:0000313" key="2">
    <source>
        <dbReference type="Proteomes" id="UP000193804"/>
    </source>
</evidence>
<dbReference type="STRING" id="1028.SAMN05661096_01748"/>
<accession>A0A1X7JLN4</accession>
<sequence>MTTEKKNQHYIPKFYLRYFAYKGREQIGIHNTQSGYTFSTAKLKKQGSKNFFYGNDGVIEEHLGKLESKLALVIKRIRDNHLLPKKNSKDYVTLLHFIALTHLRNPVAMQQELDANKQKREKVAELYPYHETKQLIPEITNIEAISASLLSVSYLVRNLLDLECKILINKTKKGFITSDLPVVRYNQFLEERKWPHGKSGFGKIGLQIFIPLSHELCLILYDSAIYKVGNRKEERIVIDDVNDIDQLNMLQFTNCFQTVFFSDKVTEDYIQYLKRRSVPYQKANIVNSTTKRAFVNGDVAKEKIIILSTITDNQIKLNTKAIKVHAQGKKKVLSTSLAQYRAWPEFLNKNKDQMLKEVLNL</sequence>
<gene>
    <name evidence="1" type="ORF">SAMN05661096_01748</name>
</gene>
<reference evidence="2" key="1">
    <citation type="submission" date="2017-04" db="EMBL/GenBank/DDBJ databases">
        <authorList>
            <person name="Varghese N."/>
            <person name="Submissions S."/>
        </authorList>
    </citation>
    <scope>NUCLEOTIDE SEQUENCE [LARGE SCALE GENOMIC DNA]</scope>
    <source>
        <strain evidence="2">DSM 4125</strain>
    </source>
</reference>
<evidence type="ECO:0000313" key="1">
    <source>
        <dbReference type="EMBL" id="SMG28821.1"/>
    </source>
</evidence>
<dbReference type="EMBL" id="FXAW01000003">
    <property type="protein sequence ID" value="SMG28821.1"/>
    <property type="molecule type" value="Genomic_DNA"/>
</dbReference>
<dbReference type="Pfam" id="PF14022">
    <property type="entry name" value="DUF4238"/>
    <property type="match status" value="1"/>
</dbReference>
<name>A0A1X7JLN4_9BACT</name>
<protein>
    <recommendedName>
        <fullName evidence="3">DUF4238 domain-containing protein</fullName>
    </recommendedName>
</protein>
<dbReference type="RefSeq" id="WP_176223756.1">
    <property type="nucleotide sequence ID" value="NZ_FXAW01000003.1"/>
</dbReference>
<dbReference type="Proteomes" id="UP000193804">
    <property type="component" value="Unassembled WGS sequence"/>
</dbReference>